<dbReference type="GO" id="GO:0003723">
    <property type="term" value="F:RNA binding"/>
    <property type="evidence" value="ECO:0007669"/>
    <property type="project" value="InterPro"/>
</dbReference>
<evidence type="ECO:0000256" key="3">
    <source>
        <dbReference type="ARBA" id="ARBA00022679"/>
    </source>
</evidence>
<dbReference type="GO" id="GO:0008173">
    <property type="term" value="F:RNA methyltransferase activity"/>
    <property type="evidence" value="ECO:0007669"/>
    <property type="project" value="InterPro"/>
</dbReference>
<dbReference type="InterPro" id="IPR029028">
    <property type="entry name" value="Alpha/beta_knot_MTases"/>
</dbReference>
<reference evidence="6 7" key="1">
    <citation type="journal article" date="2015" name="Genome Announc.">
        <title>Complete Genome Sequence of Mycoplasma meleagridis, a Possible Emerging Pathogen in Chickens.</title>
        <authorList>
            <person name="Abolnik C."/>
        </authorList>
    </citation>
    <scope>NUCLEOTIDE SEQUENCE [LARGE SCALE GENOMIC DNA]</scope>
    <source>
        <strain evidence="6 7">B2096 8B</strain>
    </source>
</reference>
<dbReference type="InterPro" id="IPR029026">
    <property type="entry name" value="tRNA_m1G_MTases_N"/>
</dbReference>
<accession>A0A0D5ZJY9</accession>
<dbReference type="GO" id="GO:0032259">
    <property type="term" value="P:methylation"/>
    <property type="evidence" value="ECO:0007669"/>
    <property type="project" value="UniProtKB-KW"/>
</dbReference>
<feature type="domain" description="tRNA/rRNA methyltransferase SpoU type" evidence="4">
    <location>
        <begin position="99"/>
        <end position="235"/>
    </location>
</feature>
<sequence>MEITSKTNPKVKFIRKLQNKKFRQESSNFVIEGEHLIKEALDSNLIIEIFENIDSKEFLFDGSTKVTREIIESVLPSKNPQNCFALCKFKPEQKLGQKVIVLNNLQDPGNVGTIIRLAKAFDFDSVIIENLDFYNDKVLRSSQGAFFSVNLIATKNANQTISLLREKGYKIYHTLLDKNALPLNNVSFESEKLAIIFGNEGNGIDPSLVSQEDTKVYVPISFESLNVACCAAIVLNKVRNG</sequence>
<dbReference type="Gene3D" id="3.30.1330.30">
    <property type="match status" value="1"/>
</dbReference>
<evidence type="ECO:0000256" key="2">
    <source>
        <dbReference type="ARBA" id="ARBA00022603"/>
    </source>
</evidence>
<organism evidence="7">
    <name type="scientific">Mycoplasmopsis gallinacea</name>
    <dbReference type="NCBI Taxonomy" id="29556"/>
    <lineage>
        <taxon>Bacteria</taxon>
        <taxon>Bacillati</taxon>
        <taxon>Mycoplasmatota</taxon>
        <taxon>Mycoplasmoidales</taxon>
        <taxon>Metamycoplasmataceae</taxon>
        <taxon>Mycoplasmopsis</taxon>
    </lineage>
</organism>
<dbReference type="AlphaFoldDB" id="A0A0D5ZJY9"/>
<dbReference type="Pfam" id="PF22435">
    <property type="entry name" value="MRM3-like_sub_bind"/>
    <property type="match status" value="1"/>
</dbReference>
<dbReference type="HOGENOM" id="CLU_021322_3_2_14"/>
<dbReference type="SUPFAM" id="SSF55315">
    <property type="entry name" value="L30e-like"/>
    <property type="match status" value="1"/>
</dbReference>
<dbReference type="EMBL" id="CP011021">
    <property type="protein sequence ID" value="AKA49989.1"/>
    <property type="molecule type" value="Genomic_DNA"/>
</dbReference>
<name>A0A0D5ZJY9_9BACT</name>
<dbReference type="PANTHER" id="PTHR43191:SF2">
    <property type="entry name" value="RRNA METHYLTRANSFERASE 3, MITOCHONDRIAL"/>
    <property type="match status" value="1"/>
</dbReference>
<dbReference type="InterPro" id="IPR001537">
    <property type="entry name" value="SpoU_MeTrfase"/>
</dbReference>
<dbReference type="InterPro" id="IPR053888">
    <property type="entry name" value="MRM3-like_sub_bind"/>
</dbReference>
<dbReference type="GO" id="GO:0006396">
    <property type="term" value="P:RNA processing"/>
    <property type="evidence" value="ECO:0007669"/>
    <property type="project" value="InterPro"/>
</dbReference>
<dbReference type="Gene3D" id="3.40.1280.10">
    <property type="match status" value="1"/>
</dbReference>
<dbReference type="Proteomes" id="UP000032722">
    <property type="component" value="Chromosome"/>
</dbReference>
<dbReference type="InterPro" id="IPR051259">
    <property type="entry name" value="rRNA_Methyltransferase"/>
</dbReference>
<proteinExistence type="inferred from homology"/>
<comment type="similarity">
    <text evidence="1">Belongs to the class IV-like SAM-binding methyltransferase superfamily. RNA methyltransferase TrmH family.</text>
</comment>
<gene>
    <name evidence="6" type="ORF">VO56_01855</name>
</gene>
<keyword evidence="2 6" id="KW-0489">Methyltransferase</keyword>
<evidence type="ECO:0000259" key="4">
    <source>
        <dbReference type="Pfam" id="PF00588"/>
    </source>
</evidence>
<protein>
    <submittedName>
        <fullName evidence="6">rRNA methyltransferase</fullName>
    </submittedName>
</protein>
<evidence type="ECO:0000313" key="6">
    <source>
        <dbReference type="EMBL" id="AKA49989.1"/>
    </source>
</evidence>
<dbReference type="InterPro" id="IPR029064">
    <property type="entry name" value="Ribosomal_eL30-like_sf"/>
</dbReference>
<dbReference type="Pfam" id="PF00588">
    <property type="entry name" value="SpoU_methylase"/>
    <property type="match status" value="1"/>
</dbReference>
<evidence type="ECO:0000259" key="5">
    <source>
        <dbReference type="Pfam" id="PF22435"/>
    </source>
</evidence>
<feature type="domain" description="MRM3-like substrate binding" evidence="5">
    <location>
        <begin position="8"/>
        <end position="85"/>
    </location>
</feature>
<evidence type="ECO:0000313" key="7">
    <source>
        <dbReference type="Proteomes" id="UP000032722"/>
    </source>
</evidence>
<dbReference type="PANTHER" id="PTHR43191">
    <property type="entry name" value="RRNA METHYLTRANSFERASE 3"/>
    <property type="match status" value="1"/>
</dbReference>
<dbReference type="PATRIC" id="fig|29556.3.peg.375"/>
<dbReference type="CDD" id="cd18095">
    <property type="entry name" value="SpoU-like_rRNA-MTase"/>
    <property type="match status" value="1"/>
</dbReference>
<dbReference type="KEGG" id="mgb:VO56_01855"/>
<dbReference type="SUPFAM" id="SSF75217">
    <property type="entry name" value="alpha/beta knot"/>
    <property type="match status" value="1"/>
</dbReference>
<evidence type="ECO:0000256" key="1">
    <source>
        <dbReference type="ARBA" id="ARBA00007228"/>
    </source>
</evidence>
<keyword evidence="3 6" id="KW-0808">Transferase</keyword>